<reference evidence="1 2" key="1">
    <citation type="submission" date="2020-03" db="EMBL/GenBank/DDBJ databases">
        <title>The Isolation and Genome Sequence of a Novel Cyanophage S-N03 from the Huanghai Sea, China.</title>
        <authorList>
            <person name="Jiang T."/>
        </authorList>
    </citation>
    <scope>NUCLEOTIDE SEQUENCE [LARGE SCALE GENOMIC DNA]</scope>
</reference>
<evidence type="ECO:0000313" key="1">
    <source>
        <dbReference type="EMBL" id="QIN96690.1"/>
    </source>
</evidence>
<dbReference type="Pfam" id="PF03013">
    <property type="entry name" value="Pyr_excise"/>
    <property type="match status" value="1"/>
</dbReference>
<organism evidence="1 2">
    <name type="scientific">Synechococcus phage S-N03</name>
    <dbReference type="NCBI Taxonomy" id="2718943"/>
    <lineage>
        <taxon>Viruses</taxon>
        <taxon>Duplodnaviria</taxon>
        <taxon>Heunggongvirae</taxon>
        <taxon>Uroviricota</taxon>
        <taxon>Caudoviricetes</taxon>
        <taxon>Pantevenvirales</taxon>
        <taxon>Kyanoviridae</taxon>
        <taxon>Huanghaivirus</taxon>
        <taxon>Huanghaivirus snothree</taxon>
    </lineage>
</organism>
<proteinExistence type="predicted"/>
<dbReference type="GeneID" id="77945224"/>
<protein>
    <submittedName>
        <fullName evidence="1">Uncharacterized protein</fullName>
    </submittedName>
</protein>
<dbReference type="EMBL" id="MT162466">
    <property type="protein sequence ID" value="QIN96690.1"/>
    <property type="molecule type" value="Genomic_DNA"/>
</dbReference>
<name>A0A6G8R5M4_9CAUD</name>
<sequence>MNVFYTDPDPTVAAQGLPDKLVVKMPVEAVQMLVSACVRNDVQPNVVTKKGTVHKGGYHRHPCTVWAGDSQENALWLWNWGWALCEEYTKRYGKVHFAQGQLATLADSVHNDLPDHGFTTPALAMPDECKTDDPVESYRNCIRHKLETRPGVFVWNKGTPQPDWIHV</sequence>
<dbReference type="KEGG" id="vg:77945224"/>
<dbReference type="InterPro" id="IPR004260">
    <property type="entry name" value="Pyr-dimer_DNA_glycosylase"/>
</dbReference>
<keyword evidence="2" id="KW-1185">Reference proteome</keyword>
<accession>A0A6G8R5M4</accession>
<dbReference type="Proteomes" id="UP000502617">
    <property type="component" value="Segment"/>
</dbReference>
<evidence type="ECO:0000313" key="2">
    <source>
        <dbReference type="Proteomes" id="UP000502617"/>
    </source>
</evidence>
<dbReference type="RefSeq" id="YP_010669070.1">
    <property type="nucleotide sequence ID" value="NC_070959.1"/>
</dbReference>